<accession>A0AAN8X2B0</accession>
<reference evidence="2 3" key="1">
    <citation type="submission" date="2023-11" db="EMBL/GenBank/DDBJ databases">
        <title>Halocaridina rubra genome assembly.</title>
        <authorList>
            <person name="Smith C."/>
        </authorList>
    </citation>
    <scope>NUCLEOTIDE SEQUENCE [LARGE SCALE GENOMIC DNA]</scope>
    <source>
        <strain evidence="2">EP-1</strain>
        <tissue evidence="2">Whole</tissue>
    </source>
</reference>
<feature type="transmembrane region" description="Helical" evidence="1">
    <location>
        <begin position="29"/>
        <end position="49"/>
    </location>
</feature>
<gene>
    <name evidence="2" type="ORF">SK128_024845</name>
</gene>
<dbReference type="AlphaFoldDB" id="A0AAN8X2B0"/>
<sequence>GTRCVRPTPWKEKKSVECFFFTINRNIPLSFYDGVTASPLSLWIFLLFASDDS</sequence>
<evidence type="ECO:0000313" key="3">
    <source>
        <dbReference type="Proteomes" id="UP001381693"/>
    </source>
</evidence>
<feature type="non-terminal residue" evidence="2">
    <location>
        <position position="1"/>
    </location>
</feature>
<organism evidence="2 3">
    <name type="scientific">Halocaridina rubra</name>
    <name type="common">Hawaiian red shrimp</name>
    <dbReference type="NCBI Taxonomy" id="373956"/>
    <lineage>
        <taxon>Eukaryota</taxon>
        <taxon>Metazoa</taxon>
        <taxon>Ecdysozoa</taxon>
        <taxon>Arthropoda</taxon>
        <taxon>Crustacea</taxon>
        <taxon>Multicrustacea</taxon>
        <taxon>Malacostraca</taxon>
        <taxon>Eumalacostraca</taxon>
        <taxon>Eucarida</taxon>
        <taxon>Decapoda</taxon>
        <taxon>Pleocyemata</taxon>
        <taxon>Caridea</taxon>
        <taxon>Atyoidea</taxon>
        <taxon>Atyidae</taxon>
        <taxon>Halocaridina</taxon>
    </lineage>
</organism>
<keyword evidence="1" id="KW-0812">Transmembrane</keyword>
<dbReference type="EMBL" id="JAXCGZ010014150">
    <property type="protein sequence ID" value="KAK7071624.1"/>
    <property type="molecule type" value="Genomic_DNA"/>
</dbReference>
<evidence type="ECO:0000256" key="1">
    <source>
        <dbReference type="SAM" id="Phobius"/>
    </source>
</evidence>
<protein>
    <submittedName>
        <fullName evidence="2">Uncharacterized protein</fullName>
    </submittedName>
</protein>
<keyword evidence="3" id="KW-1185">Reference proteome</keyword>
<proteinExistence type="predicted"/>
<comment type="caution">
    <text evidence="2">The sequence shown here is derived from an EMBL/GenBank/DDBJ whole genome shotgun (WGS) entry which is preliminary data.</text>
</comment>
<dbReference type="Proteomes" id="UP001381693">
    <property type="component" value="Unassembled WGS sequence"/>
</dbReference>
<evidence type="ECO:0000313" key="2">
    <source>
        <dbReference type="EMBL" id="KAK7071624.1"/>
    </source>
</evidence>
<keyword evidence="1" id="KW-0472">Membrane</keyword>
<name>A0AAN8X2B0_HALRR</name>
<keyword evidence="1" id="KW-1133">Transmembrane helix</keyword>